<protein>
    <recommendedName>
        <fullName evidence="2">Probable chromosome-partitioning protein ParB</fullName>
    </recommendedName>
</protein>
<dbReference type="Gene3D" id="3.90.1530.30">
    <property type="match status" value="1"/>
</dbReference>
<evidence type="ECO:0000256" key="4">
    <source>
        <dbReference type="ARBA" id="ARBA00023125"/>
    </source>
</evidence>
<dbReference type="InterPro" id="IPR004437">
    <property type="entry name" value="ParB/RepB/Spo0J"/>
</dbReference>
<dbReference type="RefSeq" id="WP_114339274.1">
    <property type="nucleotide sequence ID" value="NZ_QPID01000010.1"/>
</dbReference>
<organism evidence="7 8">
    <name type="scientific">Corallincola holothuriorum</name>
    <dbReference type="NCBI Taxonomy" id="2282215"/>
    <lineage>
        <taxon>Bacteria</taxon>
        <taxon>Pseudomonadati</taxon>
        <taxon>Pseudomonadota</taxon>
        <taxon>Gammaproteobacteria</taxon>
        <taxon>Alteromonadales</taxon>
        <taxon>Psychromonadaceae</taxon>
        <taxon>Corallincola</taxon>
    </lineage>
</organism>
<dbReference type="Gene3D" id="1.10.10.2830">
    <property type="match status" value="1"/>
</dbReference>
<dbReference type="GO" id="GO:0007059">
    <property type="term" value="P:chromosome segregation"/>
    <property type="evidence" value="ECO:0007669"/>
    <property type="project" value="UniProtKB-KW"/>
</dbReference>
<dbReference type="CDD" id="cd16393">
    <property type="entry name" value="SPO0J_N"/>
    <property type="match status" value="1"/>
</dbReference>
<gene>
    <name evidence="7" type="ORF">DU002_15275</name>
</gene>
<dbReference type="PANTHER" id="PTHR33375:SF1">
    <property type="entry name" value="CHROMOSOME-PARTITIONING PROTEIN PARB-RELATED"/>
    <property type="match status" value="1"/>
</dbReference>
<feature type="domain" description="ParB-like N-terminal" evidence="6">
    <location>
        <begin position="47"/>
        <end position="137"/>
    </location>
</feature>
<proteinExistence type="inferred from homology"/>
<dbReference type="Pfam" id="PF17762">
    <property type="entry name" value="HTH_ParB"/>
    <property type="match status" value="1"/>
</dbReference>
<evidence type="ECO:0000256" key="1">
    <source>
        <dbReference type="ARBA" id="ARBA00006295"/>
    </source>
</evidence>
<dbReference type="InterPro" id="IPR050336">
    <property type="entry name" value="Chromosome_partition/occlusion"/>
</dbReference>
<dbReference type="GO" id="GO:0045881">
    <property type="term" value="P:positive regulation of sporulation resulting in formation of a cellular spore"/>
    <property type="evidence" value="ECO:0007669"/>
    <property type="project" value="TreeGrafter"/>
</dbReference>
<dbReference type="InterPro" id="IPR036086">
    <property type="entry name" value="ParB/Sulfiredoxin_sf"/>
</dbReference>
<dbReference type="FunFam" id="3.90.1530.30:FF:000001">
    <property type="entry name" value="Chromosome partitioning protein ParB"/>
    <property type="match status" value="1"/>
</dbReference>
<keyword evidence="8" id="KW-1185">Reference proteome</keyword>
<comment type="caution">
    <text evidence="7">The sequence shown here is derived from an EMBL/GenBank/DDBJ whole genome shotgun (WGS) entry which is preliminary data.</text>
</comment>
<dbReference type="NCBIfam" id="TIGR00180">
    <property type="entry name" value="parB_part"/>
    <property type="match status" value="1"/>
</dbReference>
<dbReference type="GO" id="GO:0005694">
    <property type="term" value="C:chromosome"/>
    <property type="evidence" value="ECO:0007669"/>
    <property type="project" value="TreeGrafter"/>
</dbReference>
<evidence type="ECO:0000256" key="5">
    <source>
        <dbReference type="ARBA" id="ARBA00025472"/>
    </source>
</evidence>
<dbReference type="FunFam" id="1.10.10.2830:FF:000001">
    <property type="entry name" value="Chromosome partitioning protein ParB"/>
    <property type="match status" value="1"/>
</dbReference>
<evidence type="ECO:0000256" key="2">
    <source>
        <dbReference type="ARBA" id="ARBA00022372"/>
    </source>
</evidence>
<evidence type="ECO:0000256" key="3">
    <source>
        <dbReference type="ARBA" id="ARBA00022829"/>
    </source>
</evidence>
<dbReference type="InterPro" id="IPR057240">
    <property type="entry name" value="ParB_dimer_C"/>
</dbReference>
<dbReference type="SMART" id="SM00470">
    <property type="entry name" value="ParB"/>
    <property type="match status" value="1"/>
</dbReference>
<dbReference type="InterPro" id="IPR041468">
    <property type="entry name" value="HTH_ParB/Spo0J"/>
</dbReference>
<keyword evidence="3" id="KW-0159">Chromosome partition</keyword>
<dbReference type="GO" id="GO:0003677">
    <property type="term" value="F:DNA binding"/>
    <property type="evidence" value="ECO:0007669"/>
    <property type="project" value="UniProtKB-KW"/>
</dbReference>
<comment type="function">
    <text evidence="5">Involved in chromosome partition. Localize to both poles of the predivisional cell following completion of DNA replication. Binds to the DNA origin of replication.</text>
</comment>
<sequence length="299" mass="32829">MSTPKRRGLGRGLDALLSTSQAARDRVDAQADGEAQSAAAIPKGEMQKLPIEQLTPGKYQPRKDMSPEALEELAHSIEAQGIIQPIVVRKVASGKYEIIAGERRWRASQLAGLDIVPCMVKDVPDEAAVAIALIENIQREDLNAMEEAIALKRLMTEFQLTHQETADAVGKSRTTVTNLLRLNNLNDDVKVMLERGDIEMGHARALLTLEGEQQSEAARIVVGKGMTVREAERLVRKIMDPPEAKPEPTIDPNITQLQTDLAERLGANVMINHTSKGKGKLVISYTNLDELDGILEHIK</sequence>
<dbReference type="AlphaFoldDB" id="A0A368N4J2"/>
<evidence type="ECO:0000259" key="6">
    <source>
        <dbReference type="SMART" id="SM00470"/>
    </source>
</evidence>
<comment type="similarity">
    <text evidence="1">Belongs to the ParB family.</text>
</comment>
<dbReference type="EMBL" id="QPID01000010">
    <property type="protein sequence ID" value="RCU45418.1"/>
    <property type="molecule type" value="Genomic_DNA"/>
</dbReference>
<accession>A0A368N4J2</accession>
<dbReference type="SUPFAM" id="SSF110849">
    <property type="entry name" value="ParB/Sulfiredoxin"/>
    <property type="match status" value="1"/>
</dbReference>
<dbReference type="Proteomes" id="UP000252558">
    <property type="component" value="Unassembled WGS sequence"/>
</dbReference>
<keyword evidence="4" id="KW-0238">DNA-binding</keyword>
<evidence type="ECO:0000313" key="7">
    <source>
        <dbReference type="EMBL" id="RCU45418.1"/>
    </source>
</evidence>
<dbReference type="Pfam" id="PF02195">
    <property type="entry name" value="ParB_N"/>
    <property type="match status" value="1"/>
</dbReference>
<dbReference type="PANTHER" id="PTHR33375">
    <property type="entry name" value="CHROMOSOME-PARTITIONING PROTEIN PARB-RELATED"/>
    <property type="match status" value="1"/>
</dbReference>
<reference evidence="7 8" key="1">
    <citation type="submission" date="2018-07" db="EMBL/GenBank/DDBJ databases">
        <title>Corallincola holothuriorum sp. nov., a new facultative anaerobe isolated from sea cucumber Apostichopus japonicus.</title>
        <authorList>
            <person name="Xia H."/>
        </authorList>
    </citation>
    <scope>NUCLEOTIDE SEQUENCE [LARGE SCALE GENOMIC DNA]</scope>
    <source>
        <strain evidence="7 8">C4</strain>
    </source>
</reference>
<dbReference type="InterPro" id="IPR003115">
    <property type="entry name" value="ParB_N"/>
</dbReference>
<name>A0A368N4J2_9GAMM</name>
<dbReference type="Pfam" id="PF23552">
    <property type="entry name" value="ParB_C"/>
    <property type="match status" value="1"/>
</dbReference>
<evidence type="ECO:0000313" key="8">
    <source>
        <dbReference type="Proteomes" id="UP000252558"/>
    </source>
</evidence>
<dbReference type="OrthoDB" id="9802051at2"/>